<evidence type="ECO:0000313" key="2">
    <source>
        <dbReference type="EMBL" id="MDX6851220.1"/>
    </source>
</evidence>
<keyword evidence="3" id="KW-1185">Reference proteome</keyword>
<dbReference type="PROSITE" id="PS51257">
    <property type="entry name" value="PROKAR_LIPOPROTEIN"/>
    <property type="match status" value="1"/>
</dbReference>
<feature type="chain" id="PRO_5045648667" evidence="1">
    <location>
        <begin position="21"/>
        <end position="241"/>
    </location>
</feature>
<name>A0ABU4S245_9GAMM</name>
<evidence type="ECO:0000256" key="1">
    <source>
        <dbReference type="SAM" id="SignalP"/>
    </source>
</evidence>
<sequence length="241" mass="27203">MITRVFAILVLLGTACLCQAAQTEINDTQRTDSLTGRTQAVKPWLRWGLTESEWATYQDIMQGPRGIWTPNISPVSALGLNAQSEVERTRYAKIAARQDWQRLMNERAWHLAYKSAKEEYFGQQIAMIDVESASISNITANSKLVMFTDENCIQVCQKTLESVIQNKASLDIYFIGKIERDDIIQWAATHAIPPELVNDAGKITLNIDRGLFQAMSPSSGDLPQIYVRDPRMDGELMEVEF</sequence>
<reference evidence="2 3" key="1">
    <citation type="submission" date="2023-11" db="EMBL/GenBank/DDBJ databases">
        <title>Gilvimarinus fulvus sp. nov., isolated from the surface of Kelp.</title>
        <authorList>
            <person name="Sun Y.Y."/>
            <person name="Gong Y."/>
            <person name="Du Z.J."/>
        </authorList>
    </citation>
    <scope>NUCLEOTIDE SEQUENCE [LARGE SCALE GENOMIC DNA]</scope>
    <source>
        <strain evidence="2 3">SDUM040013</strain>
    </source>
</reference>
<gene>
    <name evidence="2" type="ORF">SCD92_17720</name>
</gene>
<protein>
    <submittedName>
        <fullName evidence="2">TIGR03759 family integrating conjugative element protein</fullName>
    </submittedName>
</protein>
<evidence type="ECO:0000313" key="3">
    <source>
        <dbReference type="Proteomes" id="UP001273505"/>
    </source>
</evidence>
<dbReference type="RefSeq" id="WP_302724167.1">
    <property type="nucleotide sequence ID" value="NZ_JAULRU010000742.1"/>
</dbReference>
<dbReference type="Proteomes" id="UP001273505">
    <property type="component" value="Unassembled WGS sequence"/>
</dbReference>
<keyword evidence="1" id="KW-0732">Signal</keyword>
<dbReference type="EMBL" id="JAXAFO010000044">
    <property type="protein sequence ID" value="MDX6851220.1"/>
    <property type="molecule type" value="Genomic_DNA"/>
</dbReference>
<comment type="caution">
    <text evidence="2">The sequence shown here is derived from an EMBL/GenBank/DDBJ whole genome shotgun (WGS) entry which is preliminary data.</text>
</comment>
<dbReference type="NCBIfam" id="TIGR03759">
    <property type="entry name" value="conj_TIGR03759"/>
    <property type="match status" value="1"/>
</dbReference>
<organism evidence="2 3">
    <name type="scientific">Gilvimarinus gilvus</name>
    <dbReference type="NCBI Taxonomy" id="3058038"/>
    <lineage>
        <taxon>Bacteria</taxon>
        <taxon>Pseudomonadati</taxon>
        <taxon>Pseudomonadota</taxon>
        <taxon>Gammaproteobacteria</taxon>
        <taxon>Cellvibrionales</taxon>
        <taxon>Cellvibrionaceae</taxon>
        <taxon>Gilvimarinus</taxon>
    </lineage>
</organism>
<proteinExistence type="predicted"/>
<dbReference type="InterPro" id="IPR022293">
    <property type="entry name" value="Integrating-conj_element"/>
</dbReference>
<feature type="signal peptide" evidence="1">
    <location>
        <begin position="1"/>
        <end position="20"/>
    </location>
</feature>
<accession>A0ABU4S245</accession>